<dbReference type="Gene3D" id="3.50.50.60">
    <property type="entry name" value="FAD/NAD(P)-binding domain"/>
    <property type="match status" value="2"/>
</dbReference>
<sequence length="429" mass="44804">MIGDPSACCKISRLKYCRGEHATHRVPRYRQPSFRTFMKPIIIIGAGMAAYSLAREVRKLDKTAALLVITADDGGFYSKPMLSNAFAQKKLAAQLISQSAVQMAEQIGASIMTKTRVKGIDTAAKVVDTSSGAFEYAQLVIAVGAQPIRLNIAGDAADRVLSVNHIEDYATFRAKLLPDQQATARVAILGAGLIGCEFADDLAAHGHTVTLIDPNSLPLAALAAPALSQGLQAALTARGIGLQLGTAAASIDRADGAIKLTLSNGETVIADVVLSAVGLRPDLALAQAAKLATGRGIMIDSHGRTSAPDVYALGDCAEYRVDSEGRTSPLPYIAPILTAARAIAKTLTGEDTAIDLKHSPVIVKTPSYPLALVPPPSHAVAAGRWETEVDGATTVCRFFDAQGVMVGFGVAPQEAKIRQALMAALGTTA</sequence>
<evidence type="ECO:0000256" key="1">
    <source>
        <dbReference type="ARBA" id="ARBA00001974"/>
    </source>
</evidence>
<keyword evidence="6" id="KW-0274">FAD</keyword>
<dbReference type="eggNOG" id="COG0446">
    <property type="taxonomic scope" value="Bacteria"/>
</dbReference>
<dbReference type="Proteomes" id="UP000008392">
    <property type="component" value="Chromosome"/>
</dbReference>
<evidence type="ECO:0000313" key="12">
    <source>
        <dbReference type="Proteomes" id="UP000008392"/>
    </source>
</evidence>
<dbReference type="GO" id="GO:0005737">
    <property type="term" value="C:cytoplasm"/>
    <property type="evidence" value="ECO:0007669"/>
    <property type="project" value="UniProtKB-SubCell"/>
</dbReference>
<evidence type="ECO:0000256" key="8">
    <source>
        <dbReference type="ARBA" id="ARBA00023027"/>
    </source>
</evidence>
<evidence type="ECO:0000313" key="11">
    <source>
        <dbReference type="EMBL" id="AEK60679.1"/>
    </source>
</evidence>
<evidence type="ECO:0000256" key="5">
    <source>
        <dbReference type="ARBA" id="ARBA00022630"/>
    </source>
</evidence>
<evidence type="ECO:0000256" key="7">
    <source>
        <dbReference type="ARBA" id="ARBA00023002"/>
    </source>
</evidence>
<dbReference type="Pfam" id="PF18113">
    <property type="entry name" value="Rbx_binding"/>
    <property type="match status" value="1"/>
</dbReference>
<dbReference type="PANTHER" id="PTHR43429">
    <property type="entry name" value="PYRIDINE NUCLEOTIDE-DISULFIDE OXIDOREDUCTASE DOMAIN-CONTAINING"/>
    <property type="match status" value="1"/>
</dbReference>
<keyword evidence="7 11" id="KW-0560">Oxidoreductase</keyword>
<reference evidence="11 12" key="5">
    <citation type="journal article" date="2011" name="ISME J.">
        <title>Dual transcriptional profiling of a bacterial/fungal confrontation: Collimonas fungivorans versus Aspergillus niger.</title>
        <authorList>
            <person name="Mela F."/>
            <person name="Fritsche K."/>
            <person name="de Boer W."/>
            <person name="van Veen J.A."/>
            <person name="de Graaff L.H."/>
            <person name="van den Berg M."/>
            <person name="Leveau J.H."/>
        </authorList>
    </citation>
    <scope>NUCLEOTIDE SEQUENCE [LARGE SCALE GENOMIC DNA]</scope>
    <source>
        <strain evidence="11 12">Ter331</strain>
    </source>
</reference>
<organism evidence="11 12">
    <name type="scientific">Collimonas fungivorans (strain Ter331)</name>
    <dbReference type="NCBI Taxonomy" id="1005048"/>
    <lineage>
        <taxon>Bacteria</taxon>
        <taxon>Pseudomonadati</taxon>
        <taxon>Pseudomonadota</taxon>
        <taxon>Betaproteobacteria</taxon>
        <taxon>Burkholderiales</taxon>
        <taxon>Oxalobacteraceae</taxon>
        <taxon>Collimonas</taxon>
    </lineage>
</organism>
<comment type="cofactor">
    <cofactor evidence="1">
        <name>FAD</name>
        <dbReference type="ChEBI" id="CHEBI:57692"/>
    </cofactor>
</comment>
<comment type="similarity">
    <text evidence="3">Belongs to the FAD-dependent oxidoreductase family.</text>
</comment>
<evidence type="ECO:0000256" key="2">
    <source>
        <dbReference type="ARBA" id="ARBA00004496"/>
    </source>
</evidence>
<keyword evidence="8" id="KW-0520">NAD</keyword>
<keyword evidence="4" id="KW-0963">Cytoplasm</keyword>
<dbReference type="STRING" id="1005048.CFU_0845"/>
<dbReference type="KEGG" id="cfu:CFU_0845"/>
<comment type="subcellular location">
    <subcellularLocation>
        <location evidence="2">Cytoplasm</location>
    </subcellularLocation>
</comment>
<dbReference type="EMBL" id="CP002745">
    <property type="protein sequence ID" value="AEK60679.1"/>
    <property type="molecule type" value="Genomic_DNA"/>
</dbReference>
<evidence type="ECO:0000256" key="3">
    <source>
        <dbReference type="ARBA" id="ARBA00006442"/>
    </source>
</evidence>
<dbReference type="GO" id="GO:0015044">
    <property type="term" value="F:rubredoxin-NAD+ reductase activity"/>
    <property type="evidence" value="ECO:0007669"/>
    <property type="project" value="UniProtKB-EC"/>
</dbReference>
<dbReference type="AlphaFoldDB" id="G0AI96"/>
<dbReference type="SUPFAM" id="SSF51905">
    <property type="entry name" value="FAD/NAD(P)-binding domain"/>
    <property type="match status" value="1"/>
</dbReference>
<dbReference type="InterPro" id="IPR023753">
    <property type="entry name" value="FAD/NAD-binding_dom"/>
</dbReference>
<evidence type="ECO:0000256" key="6">
    <source>
        <dbReference type="ARBA" id="ARBA00022827"/>
    </source>
</evidence>
<dbReference type="EC" id="1.18.1.1" evidence="11"/>
<gene>
    <name evidence="11" type="primary">rubB</name>
    <name evidence="11" type="ordered locus">CFU_0845</name>
</gene>
<name>G0AI96_COLFT</name>
<reference evidence="11 12" key="3">
    <citation type="journal article" date="2008" name="FEMS Microbiol. Ecol.">
        <title>Identification and characterization of genes underlying chitinolysis in Collimonas fungivorans Ter331.</title>
        <authorList>
            <person name="Fritsche K."/>
            <person name="de Boer W."/>
            <person name="Gerards S."/>
            <person name="van den Berg M."/>
            <person name="van Veen J.A."/>
            <person name="Leveau J.H."/>
        </authorList>
    </citation>
    <scope>NUCLEOTIDE SEQUENCE [LARGE SCALE GENOMIC DNA]</scope>
    <source>
        <strain evidence="11 12">Ter331</strain>
    </source>
</reference>
<evidence type="ECO:0000256" key="4">
    <source>
        <dbReference type="ARBA" id="ARBA00022490"/>
    </source>
</evidence>
<dbReference type="Gene3D" id="3.30.390.120">
    <property type="match status" value="1"/>
</dbReference>
<dbReference type="PRINTS" id="PR00411">
    <property type="entry name" value="PNDRDTASEI"/>
</dbReference>
<protein>
    <submittedName>
        <fullName evidence="11">Rubredoxin-NAD(+) reductase</fullName>
        <ecNumber evidence="11">1.18.1.1</ecNumber>
    </submittedName>
</protein>
<keyword evidence="5" id="KW-0285">Flavoprotein</keyword>
<reference evidence="12" key="6">
    <citation type="submission" date="2011-05" db="EMBL/GenBank/DDBJ databases">
        <title>Complete sequence of Collimonas fungivorans Ter331.</title>
        <authorList>
            <person name="Leveau J.H."/>
        </authorList>
    </citation>
    <scope>NUCLEOTIDE SEQUENCE [LARGE SCALE GENOMIC DNA]</scope>
    <source>
        <strain evidence="12">Ter331</strain>
    </source>
</reference>
<accession>G0AI96</accession>
<dbReference type="InterPro" id="IPR041364">
    <property type="entry name" value="Rbx-bd"/>
</dbReference>
<dbReference type="InterPro" id="IPR036188">
    <property type="entry name" value="FAD/NAD-bd_sf"/>
</dbReference>
<evidence type="ECO:0000259" key="10">
    <source>
        <dbReference type="Pfam" id="PF18113"/>
    </source>
</evidence>
<dbReference type="HOGENOM" id="CLU_003291_4_4_4"/>
<reference evidence="11 12" key="2">
    <citation type="journal article" date="2006" name="J. Microbiol. Methods">
        <title>Genomic flank-sequencing of plasposon insertion sites for rapid identification of functional genes.</title>
        <authorList>
            <person name="Leveau J.H."/>
            <person name="Gerards S."/>
            <person name="Fritsche K."/>
            <person name="Zondag G."/>
            <person name="van Veen J.A."/>
        </authorList>
    </citation>
    <scope>NUCLEOTIDE SEQUENCE [LARGE SCALE GENOMIC DNA]</scope>
    <source>
        <strain evidence="11 12">Ter331</strain>
    </source>
</reference>
<keyword evidence="12" id="KW-1185">Reference proteome</keyword>
<dbReference type="PANTHER" id="PTHR43429:SF3">
    <property type="entry name" value="NITRITE REDUCTASE [NAD(P)H]"/>
    <property type="match status" value="1"/>
</dbReference>
<evidence type="ECO:0000259" key="9">
    <source>
        <dbReference type="Pfam" id="PF07992"/>
    </source>
</evidence>
<feature type="domain" description="FAD/NAD(P)-binding" evidence="9">
    <location>
        <begin position="40"/>
        <end position="319"/>
    </location>
</feature>
<reference evidence="11 12" key="1">
    <citation type="journal article" date="2004" name="Environ. Microbiol.">
        <title>Phylogeny-function analysis of (meta)genomic libraries: screening for expression of ribosomal RNA genes by large-insert library fluorescent in situ hybridization (LIL-FISH).</title>
        <authorList>
            <person name="Leveau J.H."/>
            <person name="Gerards S."/>
            <person name="de Boer W."/>
            <person name="van Veen J.A."/>
        </authorList>
    </citation>
    <scope>NUCLEOTIDE SEQUENCE [LARGE SCALE GENOMIC DNA]</scope>
    <source>
        <strain evidence="11 12">Ter331</strain>
    </source>
</reference>
<reference evidence="11 12" key="4">
    <citation type="journal article" date="2010" name="Environ. Microbiol.">
        <title>The bacterial genus Collimonas: mycophagy, weathering and other adaptive solutions to life in oligotrophic soil environments.</title>
        <authorList>
            <person name="Leveau J.H."/>
            <person name="Uroz S."/>
            <person name="de Boer W."/>
        </authorList>
    </citation>
    <scope>NUCLEOTIDE SEQUENCE [LARGE SCALE GENOMIC DNA]</scope>
    <source>
        <strain evidence="11 12">Ter331</strain>
    </source>
</reference>
<dbReference type="PRINTS" id="PR00368">
    <property type="entry name" value="FADPNR"/>
</dbReference>
<dbReference type="InterPro" id="IPR050260">
    <property type="entry name" value="FAD-bd_OxRdtase"/>
</dbReference>
<feature type="domain" description="Rubredoxin binding" evidence="10">
    <location>
        <begin position="353"/>
        <end position="425"/>
    </location>
</feature>
<dbReference type="Pfam" id="PF07992">
    <property type="entry name" value="Pyr_redox_2"/>
    <property type="match status" value="1"/>
</dbReference>
<proteinExistence type="inferred from homology"/>